<evidence type="ECO:0000313" key="1">
    <source>
        <dbReference type="EMBL" id="KAI3775393.1"/>
    </source>
</evidence>
<comment type="caution">
    <text evidence="1">The sequence shown here is derived from an EMBL/GenBank/DDBJ whole genome shotgun (WGS) entry which is preliminary data.</text>
</comment>
<dbReference type="EMBL" id="CM042033">
    <property type="protein sequence ID" value="KAI3775393.1"/>
    <property type="molecule type" value="Genomic_DNA"/>
</dbReference>
<accession>A0ACB9FWR6</accession>
<keyword evidence="2" id="KW-1185">Reference proteome</keyword>
<reference evidence="2" key="1">
    <citation type="journal article" date="2022" name="Mol. Ecol. Resour.">
        <title>The genomes of chicory, endive, great burdock and yacon provide insights into Asteraceae palaeo-polyploidization history and plant inulin production.</title>
        <authorList>
            <person name="Fan W."/>
            <person name="Wang S."/>
            <person name="Wang H."/>
            <person name="Wang A."/>
            <person name="Jiang F."/>
            <person name="Liu H."/>
            <person name="Zhao H."/>
            <person name="Xu D."/>
            <person name="Zhang Y."/>
        </authorList>
    </citation>
    <scope>NUCLEOTIDE SEQUENCE [LARGE SCALE GENOMIC DNA]</scope>
    <source>
        <strain evidence="2">cv. Yunnan</strain>
    </source>
</reference>
<evidence type="ECO:0000313" key="2">
    <source>
        <dbReference type="Proteomes" id="UP001056120"/>
    </source>
</evidence>
<reference evidence="1 2" key="2">
    <citation type="journal article" date="2022" name="Mol. Ecol. Resour.">
        <title>The genomes of chicory, endive, great burdock and yacon provide insights into Asteraceae paleo-polyploidization history and plant inulin production.</title>
        <authorList>
            <person name="Fan W."/>
            <person name="Wang S."/>
            <person name="Wang H."/>
            <person name="Wang A."/>
            <person name="Jiang F."/>
            <person name="Liu H."/>
            <person name="Zhao H."/>
            <person name="Xu D."/>
            <person name="Zhang Y."/>
        </authorList>
    </citation>
    <scope>NUCLEOTIDE SEQUENCE [LARGE SCALE GENOMIC DNA]</scope>
    <source>
        <strain evidence="2">cv. Yunnan</strain>
        <tissue evidence="1">Leaves</tissue>
    </source>
</reference>
<dbReference type="Proteomes" id="UP001056120">
    <property type="component" value="Linkage Group LG16"/>
</dbReference>
<proteinExistence type="predicted"/>
<name>A0ACB9FWR6_9ASTR</name>
<gene>
    <name evidence="1" type="ORF">L1987_49966</name>
</gene>
<sequence length="66" mass="7388">MSVICNASMKVTSVPFIPFASSLIRMLLQFSQELYGSCPRRDFPNDCTEEFHRTSAAIVIDTAELT</sequence>
<organism evidence="1 2">
    <name type="scientific">Smallanthus sonchifolius</name>
    <dbReference type="NCBI Taxonomy" id="185202"/>
    <lineage>
        <taxon>Eukaryota</taxon>
        <taxon>Viridiplantae</taxon>
        <taxon>Streptophyta</taxon>
        <taxon>Embryophyta</taxon>
        <taxon>Tracheophyta</taxon>
        <taxon>Spermatophyta</taxon>
        <taxon>Magnoliopsida</taxon>
        <taxon>eudicotyledons</taxon>
        <taxon>Gunneridae</taxon>
        <taxon>Pentapetalae</taxon>
        <taxon>asterids</taxon>
        <taxon>campanulids</taxon>
        <taxon>Asterales</taxon>
        <taxon>Asteraceae</taxon>
        <taxon>Asteroideae</taxon>
        <taxon>Heliantheae alliance</taxon>
        <taxon>Millerieae</taxon>
        <taxon>Smallanthus</taxon>
    </lineage>
</organism>
<protein>
    <submittedName>
        <fullName evidence="1">Uncharacterized protein</fullName>
    </submittedName>
</protein>